<dbReference type="Proteomes" id="UP000186868">
    <property type="component" value="Unassembled WGS sequence"/>
</dbReference>
<sequence length="450" mass="50428">MVKILSRKSLGIQSVYDIGVEKDHNFLLANGLVASNCFNKSHSTAYAYITYQTAYLKANYPVEYMAALLTASSDSQEKIEKYRENCQKMGIDVLPPDINRSHKDFTPFGEQILFGLSAVKGLGEKAIENIIKARKEAGGKFTSLADFCSHIDLQIVKKNAIETLILGGAFDKIQPNRNQLMHDLELVINWAQKRAREKESGQMNLFDLMGGSSLEKNSQDTSFEQAPSASPVEDFSLKEKLEKEKATLGFYVSEHPLKAIQKATQILSPINLNEFEQKVKKRVSAVVIVNAVKRITTKQGKSMAFLGIEDISGQAEAVVFTDTYEKIQKYLIEDSHLILWGKVDRREDKLQLIVEDAEPIETVKMVMVRLSLQEATDLITQQNLKVILQEQSADKKQATVPVIGIIGSGQHRQFVRFGQNYWVQNEYRAVDALIKAGFSAYAEPLIPISS</sequence>
<dbReference type="InterPro" id="IPR029460">
    <property type="entry name" value="DNAPol_HHH"/>
</dbReference>
<dbReference type="AlphaFoldDB" id="A0A1U7HH08"/>
<dbReference type="CDD" id="cd04485">
    <property type="entry name" value="DnaE_OBF"/>
    <property type="match status" value="1"/>
</dbReference>
<keyword evidence="4" id="KW-1185">Reference proteome</keyword>
<organism evidence="3 4">
    <name type="scientific">Hydrococcus rivularis NIES-593</name>
    <dbReference type="NCBI Taxonomy" id="1921803"/>
    <lineage>
        <taxon>Bacteria</taxon>
        <taxon>Bacillati</taxon>
        <taxon>Cyanobacteriota</taxon>
        <taxon>Cyanophyceae</taxon>
        <taxon>Pleurocapsales</taxon>
        <taxon>Hydrococcaceae</taxon>
        <taxon>Hydrococcus</taxon>
    </lineage>
</organism>
<dbReference type="InterPro" id="IPR004805">
    <property type="entry name" value="DnaE2/DnaE/PolC"/>
</dbReference>
<dbReference type="Gene3D" id="2.170.16.10">
    <property type="entry name" value="Hedgehog/Intein (Hint) domain"/>
    <property type="match status" value="1"/>
</dbReference>
<dbReference type="GO" id="GO:0003676">
    <property type="term" value="F:nucleic acid binding"/>
    <property type="evidence" value="ECO:0007669"/>
    <property type="project" value="InterPro"/>
</dbReference>
<dbReference type="STRING" id="1921803.NIES593_11915"/>
<comment type="caution">
    <text evidence="3">The sequence shown here is derived from an EMBL/GenBank/DDBJ whole genome shotgun (WGS) entry which is preliminary data.</text>
</comment>
<feature type="domain" description="OB" evidence="1">
    <location>
        <begin position="292"/>
        <end position="360"/>
    </location>
</feature>
<dbReference type="NCBIfam" id="TIGR01443">
    <property type="entry name" value="intein_Cterm"/>
    <property type="match status" value="1"/>
</dbReference>
<evidence type="ECO:0000259" key="2">
    <source>
        <dbReference type="Pfam" id="PF14579"/>
    </source>
</evidence>
<proteinExistence type="predicted"/>
<feature type="domain" description="DNA polymerase helix-hairpin-helix motif" evidence="2">
    <location>
        <begin position="90"/>
        <end position="180"/>
    </location>
</feature>
<dbReference type="InterPro" id="IPR004365">
    <property type="entry name" value="NA-bd_OB_tRNA"/>
</dbReference>
<name>A0A1U7HH08_9CYAN</name>
<dbReference type="GO" id="GO:0006260">
    <property type="term" value="P:DNA replication"/>
    <property type="evidence" value="ECO:0007669"/>
    <property type="project" value="InterPro"/>
</dbReference>
<evidence type="ECO:0000313" key="4">
    <source>
        <dbReference type="Proteomes" id="UP000186868"/>
    </source>
</evidence>
<dbReference type="EMBL" id="MRCB01000012">
    <property type="protein sequence ID" value="OKH22818.1"/>
    <property type="molecule type" value="Genomic_DNA"/>
</dbReference>
<dbReference type="OrthoDB" id="525324at2"/>
<gene>
    <name evidence="3" type="ORF">NIES593_11915</name>
</gene>
<dbReference type="RefSeq" id="WP_073599786.1">
    <property type="nucleotide sequence ID" value="NZ_MRCB01000012.1"/>
</dbReference>
<dbReference type="Gene3D" id="1.10.150.870">
    <property type="match status" value="1"/>
</dbReference>
<dbReference type="NCBIfam" id="NF005616">
    <property type="entry name" value="PRK07373.1"/>
    <property type="match status" value="1"/>
</dbReference>
<protein>
    <submittedName>
        <fullName evidence="3">DNA polymerase III subunit alpha</fullName>
    </submittedName>
</protein>
<dbReference type="PROSITE" id="PS50818">
    <property type="entry name" value="INTEIN_C_TER"/>
    <property type="match status" value="1"/>
</dbReference>
<dbReference type="Pfam" id="PF14579">
    <property type="entry name" value="HHH_6"/>
    <property type="match status" value="1"/>
</dbReference>
<dbReference type="PANTHER" id="PTHR32294">
    <property type="entry name" value="DNA POLYMERASE III SUBUNIT ALPHA"/>
    <property type="match status" value="1"/>
</dbReference>
<accession>A0A1U7HH08</accession>
<dbReference type="InterPro" id="IPR030934">
    <property type="entry name" value="Intein_C"/>
</dbReference>
<dbReference type="Pfam" id="PF01336">
    <property type="entry name" value="tRNA_anti-codon"/>
    <property type="match status" value="1"/>
</dbReference>
<evidence type="ECO:0000313" key="3">
    <source>
        <dbReference type="EMBL" id="OKH22818.1"/>
    </source>
</evidence>
<evidence type="ECO:0000259" key="1">
    <source>
        <dbReference type="Pfam" id="PF01336"/>
    </source>
</evidence>
<dbReference type="PANTHER" id="PTHR32294:SF0">
    <property type="entry name" value="DNA POLYMERASE III SUBUNIT ALPHA"/>
    <property type="match status" value="1"/>
</dbReference>
<dbReference type="GO" id="GO:0008408">
    <property type="term" value="F:3'-5' exonuclease activity"/>
    <property type="evidence" value="ECO:0007669"/>
    <property type="project" value="InterPro"/>
</dbReference>
<reference evidence="3 4" key="1">
    <citation type="submission" date="2016-11" db="EMBL/GenBank/DDBJ databases">
        <title>Draft Genome Sequences of Nine Cyanobacterial Strains from Diverse Habitats.</title>
        <authorList>
            <person name="Zhu T."/>
            <person name="Hou S."/>
            <person name="Lu X."/>
            <person name="Hess W.R."/>
        </authorList>
    </citation>
    <scope>NUCLEOTIDE SEQUENCE [LARGE SCALE GENOMIC DNA]</scope>
    <source>
        <strain evidence="3 4">NIES-593</strain>
    </source>
</reference>